<evidence type="ECO:0000313" key="10">
    <source>
        <dbReference type="EMBL" id="SDH52413.1"/>
    </source>
</evidence>
<evidence type="ECO:0000256" key="5">
    <source>
        <dbReference type="ARBA" id="ARBA00022842"/>
    </source>
</evidence>
<evidence type="ECO:0000256" key="3">
    <source>
        <dbReference type="ARBA" id="ARBA00022723"/>
    </source>
</evidence>
<dbReference type="EC" id="2.7.8.7" evidence="8"/>
<gene>
    <name evidence="8" type="primary">acpS</name>
    <name evidence="10" type="ORF">SAMN05660652_01822</name>
</gene>
<keyword evidence="1 8" id="KW-0444">Lipid biosynthesis</keyword>
<reference evidence="10 11" key="1">
    <citation type="submission" date="2016-10" db="EMBL/GenBank/DDBJ databases">
        <authorList>
            <person name="de Groot N.N."/>
        </authorList>
    </citation>
    <scope>NUCLEOTIDE SEQUENCE [LARGE SCALE GENOMIC DNA]</scope>
    <source>
        <strain evidence="10 11">DSM 5885</strain>
    </source>
</reference>
<evidence type="ECO:0000259" key="9">
    <source>
        <dbReference type="Pfam" id="PF01648"/>
    </source>
</evidence>
<keyword evidence="6 8" id="KW-0443">Lipid metabolism</keyword>
<feature type="binding site" evidence="8">
    <location>
        <position position="57"/>
    </location>
    <ligand>
        <name>Mg(2+)</name>
        <dbReference type="ChEBI" id="CHEBI:18420"/>
    </ligand>
</feature>
<dbReference type="OrthoDB" id="517356at2"/>
<dbReference type="InterPro" id="IPR037143">
    <property type="entry name" value="4-PPantetheinyl_Trfase_dom_sf"/>
</dbReference>
<keyword evidence="7 8" id="KW-0275">Fatty acid biosynthesis</keyword>
<comment type="cofactor">
    <cofactor evidence="8">
        <name>Mg(2+)</name>
        <dbReference type="ChEBI" id="CHEBI:18420"/>
    </cofactor>
</comment>
<dbReference type="HAMAP" id="MF_00101">
    <property type="entry name" value="AcpS"/>
    <property type="match status" value="1"/>
</dbReference>
<organism evidence="10 11">
    <name type="scientific">Propionivibrio dicarboxylicus</name>
    <dbReference type="NCBI Taxonomy" id="83767"/>
    <lineage>
        <taxon>Bacteria</taxon>
        <taxon>Pseudomonadati</taxon>
        <taxon>Pseudomonadota</taxon>
        <taxon>Betaproteobacteria</taxon>
        <taxon>Rhodocyclales</taxon>
        <taxon>Rhodocyclaceae</taxon>
        <taxon>Propionivibrio</taxon>
    </lineage>
</organism>
<dbReference type="GO" id="GO:0006633">
    <property type="term" value="P:fatty acid biosynthetic process"/>
    <property type="evidence" value="ECO:0007669"/>
    <property type="project" value="UniProtKB-UniRule"/>
</dbReference>
<dbReference type="GO" id="GO:0008897">
    <property type="term" value="F:holo-[acyl-carrier-protein] synthase activity"/>
    <property type="evidence" value="ECO:0007669"/>
    <property type="project" value="UniProtKB-UniRule"/>
</dbReference>
<dbReference type="GO" id="GO:0005737">
    <property type="term" value="C:cytoplasm"/>
    <property type="evidence" value="ECO:0007669"/>
    <property type="project" value="UniProtKB-SubCell"/>
</dbReference>
<dbReference type="EMBL" id="FNCY01000006">
    <property type="protein sequence ID" value="SDH52413.1"/>
    <property type="molecule type" value="Genomic_DNA"/>
</dbReference>
<keyword evidence="3 8" id="KW-0479">Metal-binding</keyword>
<evidence type="ECO:0000256" key="4">
    <source>
        <dbReference type="ARBA" id="ARBA00022832"/>
    </source>
</evidence>
<dbReference type="Proteomes" id="UP000198607">
    <property type="component" value="Unassembled WGS sequence"/>
</dbReference>
<dbReference type="NCBIfam" id="TIGR00516">
    <property type="entry name" value="acpS"/>
    <property type="match status" value="1"/>
</dbReference>
<proteinExistence type="inferred from homology"/>
<comment type="similarity">
    <text evidence="8">Belongs to the P-Pant transferase superfamily. AcpS family.</text>
</comment>
<evidence type="ECO:0000256" key="2">
    <source>
        <dbReference type="ARBA" id="ARBA00022679"/>
    </source>
</evidence>
<comment type="subcellular location">
    <subcellularLocation>
        <location evidence="8">Cytoplasm</location>
    </subcellularLocation>
</comment>
<keyword evidence="11" id="KW-1185">Reference proteome</keyword>
<evidence type="ECO:0000313" key="11">
    <source>
        <dbReference type="Proteomes" id="UP000198607"/>
    </source>
</evidence>
<evidence type="ECO:0000256" key="7">
    <source>
        <dbReference type="ARBA" id="ARBA00023160"/>
    </source>
</evidence>
<dbReference type="Gene3D" id="3.90.470.20">
    <property type="entry name" value="4'-phosphopantetheinyl transferase domain"/>
    <property type="match status" value="1"/>
</dbReference>
<keyword evidence="5 8" id="KW-0460">Magnesium</keyword>
<dbReference type="AlphaFoldDB" id="A0A1G8D4E3"/>
<comment type="function">
    <text evidence="8">Transfers the 4'-phosphopantetheine moiety from coenzyme A to a Ser of acyl-carrier-protein.</text>
</comment>
<dbReference type="InterPro" id="IPR008278">
    <property type="entry name" value="4-PPantetheinyl_Trfase_dom"/>
</dbReference>
<accession>A0A1G8D4E3</accession>
<feature type="domain" description="4'-phosphopantetheinyl transferase" evidence="9">
    <location>
        <begin position="4"/>
        <end position="119"/>
    </location>
</feature>
<evidence type="ECO:0000256" key="6">
    <source>
        <dbReference type="ARBA" id="ARBA00023098"/>
    </source>
</evidence>
<dbReference type="NCBIfam" id="TIGR00556">
    <property type="entry name" value="pantethn_trn"/>
    <property type="match status" value="1"/>
</dbReference>
<feature type="binding site" evidence="8">
    <location>
        <position position="8"/>
    </location>
    <ligand>
        <name>Mg(2+)</name>
        <dbReference type="ChEBI" id="CHEBI:18420"/>
    </ligand>
</feature>
<protein>
    <recommendedName>
        <fullName evidence="8">Holo-[acyl-carrier-protein] synthase</fullName>
        <shortName evidence="8">Holo-ACP synthase</shortName>
        <ecNumber evidence="8">2.7.8.7</ecNumber>
    </recommendedName>
    <alternativeName>
        <fullName evidence="8">4'-phosphopantetheinyl transferase AcpS</fullName>
    </alternativeName>
</protein>
<evidence type="ECO:0000256" key="8">
    <source>
        <dbReference type="HAMAP-Rule" id="MF_00101"/>
    </source>
</evidence>
<dbReference type="GO" id="GO:0000287">
    <property type="term" value="F:magnesium ion binding"/>
    <property type="evidence" value="ECO:0007669"/>
    <property type="project" value="UniProtKB-UniRule"/>
</dbReference>
<dbReference type="InterPro" id="IPR002582">
    <property type="entry name" value="ACPS"/>
</dbReference>
<evidence type="ECO:0000256" key="1">
    <source>
        <dbReference type="ARBA" id="ARBA00022516"/>
    </source>
</evidence>
<dbReference type="STRING" id="83767.SAMN05660652_01822"/>
<dbReference type="Pfam" id="PF01648">
    <property type="entry name" value="ACPS"/>
    <property type="match status" value="1"/>
</dbReference>
<sequence>MIAGVGTDIVAVSRLGAMFERHGDRALEKLLAPSERAEFAKAKDSARFLAKRFAAKEAFGKALGIGVAFPATLPNVAVTHDALGKPQFDYAPELGEYMAERKLCAHLSISDEAEYALAFVILERQ</sequence>
<dbReference type="InterPro" id="IPR004568">
    <property type="entry name" value="Ppantetheine-prot_Trfase_dom"/>
</dbReference>
<comment type="catalytic activity">
    <reaction evidence="8">
        <text>apo-[ACP] + CoA = holo-[ACP] + adenosine 3',5'-bisphosphate + H(+)</text>
        <dbReference type="Rhea" id="RHEA:12068"/>
        <dbReference type="Rhea" id="RHEA-COMP:9685"/>
        <dbReference type="Rhea" id="RHEA-COMP:9690"/>
        <dbReference type="ChEBI" id="CHEBI:15378"/>
        <dbReference type="ChEBI" id="CHEBI:29999"/>
        <dbReference type="ChEBI" id="CHEBI:57287"/>
        <dbReference type="ChEBI" id="CHEBI:58343"/>
        <dbReference type="ChEBI" id="CHEBI:64479"/>
        <dbReference type="EC" id="2.7.8.7"/>
    </reaction>
</comment>
<keyword evidence="8" id="KW-0963">Cytoplasm</keyword>
<name>A0A1G8D4E3_9RHOO</name>
<keyword evidence="2 8" id="KW-0808">Transferase</keyword>
<dbReference type="RefSeq" id="WP_091936784.1">
    <property type="nucleotide sequence ID" value="NZ_FNCY01000006.1"/>
</dbReference>
<dbReference type="SUPFAM" id="SSF56214">
    <property type="entry name" value="4'-phosphopantetheinyl transferase"/>
    <property type="match status" value="1"/>
</dbReference>
<keyword evidence="4 8" id="KW-0276">Fatty acid metabolism</keyword>